<gene>
    <name evidence="2" type="ORF">NCTC10005_04840</name>
</gene>
<dbReference type="InterPro" id="IPR002575">
    <property type="entry name" value="Aminoglycoside_PTrfase"/>
</dbReference>
<dbReference type="InterPro" id="IPR011009">
    <property type="entry name" value="Kinase-like_dom_sf"/>
</dbReference>
<dbReference type="Pfam" id="PF01636">
    <property type="entry name" value="APH"/>
    <property type="match status" value="1"/>
</dbReference>
<organism evidence="2 3">
    <name type="scientific">Enterobacter cloacae</name>
    <dbReference type="NCBI Taxonomy" id="550"/>
    <lineage>
        <taxon>Bacteria</taxon>
        <taxon>Pseudomonadati</taxon>
        <taxon>Pseudomonadota</taxon>
        <taxon>Gammaproteobacteria</taxon>
        <taxon>Enterobacterales</taxon>
        <taxon>Enterobacteriaceae</taxon>
        <taxon>Enterobacter</taxon>
        <taxon>Enterobacter cloacae complex</taxon>
    </lineage>
</organism>
<feature type="domain" description="Aminoglycoside phosphotransferase" evidence="1">
    <location>
        <begin position="35"/>
        <end position="185"/>
    </location>
</feature>
<evidence type="ECO:0000313" key="2">
    <source>
        <dbReference type="EMBL" id="STQ12058.1"/>
    </source>
</evidence>
<evidence type="ECO:0000313" key="3">
    <source>
        <dbReference type="Proteomes" id="UP000255106"/>
    </source>
</evidence>
<dbReference type="EMBL" id="UGJB01000004">
    <property type="protein sequence ID" value="STQ12058.1"/>
    <property type="molecule type" value="Genomic_DNA"/>
</dbReference>
<name>A0A377M1I3_ENTCL</name>
<evidence type="ECO:0000259" key="1">
    <source>
        <dbReference type="Pfam" id="PF01636"/>
    </source>
</evidence>
<dbReference type="SUPFAM" id="SSF56112">
    <property type="entry name" value="Protein kinase-like (PK-like)"/>
    <property type="match status" value="1"/>
</dbReference>
<keyword evidence="2" id="KW-0808">Transferase</keyword>
<dbReference type="AlphaFoldDB" id="A0A377M1I3"/>
<proteinExistence type="predicted"/>
<dbReference type="Proteomes" id="UP000255106">
    <property type="component" value="Unassembled WGS sequence"/>
</dbReference>
<accession>A0A377M1I3</accession>
<dbReference type="GO" id="GO:0016740">
    <property type="term" value="F:transferase activity"/>
    <property type="evidence" value="ECO:0007669"/>
    <property type="project" value="UniProtKB-KW"/>
</dbReference>
<dbReference type="Gene3D" id="3.90.1200.10">
    <property type="match status" value="1"/>
</dbReference>
<protein>
    <submittedName>
        <fullName evidence="2">Aminoglycoside phosphotransferase</fullName>
    </submittedName>
</protein>
<sequence length="262" mass="29571">MSATDLSKMGTAKVMLSVSDCGHKVIEKCPVGEVEYSFYQYAATELNQAGIVTPMLFSADAPLRKLILEYIPEKVEQNDVAGDDAIAMLARLHGFPANSEWIYHSHSWSELALEKSLMLLALPDKSTQQFRLFQECSDVLFAYPSLISGDSNAGNWGRRENGDLVLFDWERFGKGSPAIDLAPLIKGMGSKLMFTDIAERYCQFSFHHDRNALAREIAIAKAWIVTEVIVLLNERQNADFPLYLDWYREHLPGWLDDVITML</sequence>
<reference evidence="2 3" key="1">
    <citation type="submission" date="2018-06" db="EMBL/GenBank/DDBJ databases">
        <authorList>
            <consortium name="Pathogen Informatics"/>
            <person name="Doyle S."/>
        </authorList>
    </citation>
    <scope>NUCLEOTIDE SEQUENCE [LARGE SCALE GENOMIC DNA]</scope>
    <source>
        <strain evidence="2 3">NCTC10005</strain>
    </source>
</reference>
<dbReference type="RefSeq" id="WP_040023218.1">
    <property type="nucleotide sequence ID" value="NZ_CP046116.1"/>
</dbReference>